<dbReference type="EMBL" id="LT629760">
    <property type="protein sequence ID" value="SDR81397.1"/>
    <property type="molecule type" value="Genomic_DNA"/>
</dbReference>
<accession>A0A0R2ZLX2</accession>
<dbReference type="SUPFAM" id="SSF50447">
    <property type="entry name" value="Translation proteins"/>
    <property type="match status" value="1"/>
</dbReference>
<dbReference type="OrthoDB" id="9812949at2"/>
<dbReference type="InterPro" id="IPR051335">
    <property type="entry name" value="Alanyl-tRNA_Editing_Enzymes"/>
</dbReference>
<name>A0A0R2ZLX2_9PSED</name>
<dbReference type="RefSeq" id="WP_069665332.1">
    <property type="nucleotide sequence ID" value="NZ_JYLK01000009.1"/>
</dbReference>
<dbReference type="SUPFAM" id="SSF55186">
    <property type="entry name" value="ThrRS/AlaRS common domain"/>
    <property type="match status" value="1"/>
</dbReference>
<proteinExistence type="predicted"/>
<evidence type="ECO:0000313" key="1">
    <source>
        <dbReference type="EMBL" id="KRP59508.1"/>
    </source>
</evidence>
<dbReference type="EMBL" id="JYLK01000009">
    <property type="protein sequence ID" value="KRP59508.1"/>
    <property type="molecule type" value="Genomic_DNA"/>
</dbReference>
<reference evidence="1 3" key="1">
    <citation type="submission" date="2015-02" db="EMBL/GenBank/DDBJ databases">
        <title>Two Pseudomonas sp. nov. isolated from raw milk.</title>
        <authorList>
            <person name="Wenning M."/>
            <person name="von Neubeck M."/>
            <person name="Huptas C."/>
            <person name="Scherer S."/>
        </authorList>
    </citation>
    <scope>NUCLEOTIDE SEQUENCE [LARGE SCALE GENOMIC DNA]</scope>
    <source>
        <strain evidence="1 3">DSM 14937</strain>
    </source>
</reference>
<evidence type="ECO:0000313" key="2">
    <source>
        <dbReference type="EMBL" id="SDR81397.1"/>
    </source>
</evidence>
<dbReference type="PATRIC" id="fig|200450.4.peg.5057"/>
<gene>
    <name evidence="2" type="ORF">SAMN04490205_0521</name>
    <name evidence="1" type="ORF">TU79_15075</name>
</gene>
<evidence type="ECO:0000313" key="4">
    <source>
        <dbReference type="Proteomes" id="UP000183126"/>
    </source>
</evidence>
<dbReference type="Gene3D" id="3.30.980.10">
    <property type="entry name" value="Threonyl-trna Synthetase, Chain A, domain 2"/>
    <property type="match status" value="1"/>
</dbReference>
<dbReference type="PANTHER" id="PTHR43462:SF2">
    <property type="entry name" value="THREONYL AND ALANYL TRNA SYNTHETASE SECOND ADDITIONAL DOMAIN-CONTAINING PROTEIN"/>
    <property type="match status" value="1"/>
</dbReference>
<protein>
    <submittedName>
        <fullName evidence="2">Ser-tRNA(Ala) deacylase AlaX (Editing enzyme)</fullName>
    </submittedName>
</protein>
<dbReference type="AlphaFoldDB" id="A0A0R2ZLX2"/>
<dbReference type="PANTHER" id="PTHR43462">
    <property type="entry name" value="ALANYL-TRNA EDITING PROTEIN"/>
    <property type="match status" value="1"/>
</dbReference>
<keyword evidence="4" id="KW-1185">Reference proteome</keyword>
<dbReference type="Proteomes" id="UP000183126">
    <property type="component" value="Chromosome I"/>
</dbReference>
<dbReference type="InterPro" id="IPR009000">
    <property type="entry name" value="Transl_B-barrel_sf"/>
</dbReference>
<dbReference type="InterPro" id="IPR018163">
    <property type="entry name" value="Thr/Ala-tRNA-synth_IIc_edit"/>
</dbReference>
<dbReference type="GO" id="GO:0000166">
    <property type="term" value="F:nucleotide binding"/>
    <property type="evidence" value="ECO:0007669"/>
    <property type="project" value="InterPro"/>
</dbReference>
<dbReference type="Proteomes" id="UP000052019">
    <property type="component" value="Unassembled WGS sequence"/>
</dbReference>
<sequence>MEQHPTYLSDTYHYHASTSVCGVGTDDRGQWIALEDNLFHPQGGGQPSDCGWVNDKAVSFSRHQDGLVVLHVDTDHVFSVGERVDVSVDAELRKRHAALHTAGHMINWVLGEMGWIAKSGHHFPGESRVEFLAAQGALPVDDELKQKVEQRIQELILSGKDVKTWDEAGVRYCLIEGFDAMQCAGTHIDKTARLVEFQIKSLKLKKGVLRVSYDVNHQ</sequence>
<dbReference type="Gene3D" id="2.40.30.130">
    <property type="match status" value="1"/>
</dbReference>
<reference evidence="2 4" key="2">
    <citation type="submission" date="2016-10" db="EMBL/GenBank/DDBJ databases">
        <authorList>
            <person name="Varghese N."/>
            <person name="Submissions S."/>
        </authorList>
    </citation>
    <scope>NUCLEOTIDE SEQUENCE [LARGE SCALE GENOMIC DNA]</scope>
    <source>
        <strain evidence="2 4">BS3111</strain>
    </source>
</reference>
<evidence type="ECO:0000313" key="3">
    <source>
        <dbReference type="Proteomes" id="UP000052019"/>
    </source>
</evidence>
<organism evidence="1 3">
    <name type="scientific">Pseudomonas trivialis</name>
    <dbReference type="NCBI Taxonomy" id="200450"/>
    <lineage>
        <taxon>Bacteria</taxon>
        <taxon>Pseudomonadati</taxon>
        <taxon>Pseudomonadota</taxon>
        <taxon>Gammaproteobacteria</taxon>
        <taxon>Pseudomonadales</taxon>
        <taxon>Pseudomonadaceae</taxon>
        <taxon>Pseudomonas</taxon>
    </lineage>
</organism>